<gene>
    <name evidence="1" type="ORF">CITCOLO1_LOCUS781</name>
</gene>
<feature type="non-terminal residue" evidence="1">
    <location>
        <position position="1"/>
    </location>
</feature>
<dbReference type="Proteomes" id="UP001642487">
    <property type="component" value="Chromosome 1"/>
</dbReference>
<keyword evidence="2" id="KW-1185">Reference proteome</keyword>
<sequence>RRETAKFKLNGESWIYGRQSTCMQTTGATDRRTKRRMEEWRLMETAGWEPWRPERWPTCERRRKLKIEDERRIVGG</sequence>
<reference evidence="1 2" key="1">
    <citation type="submission" date="2024-03" db="EMBL/GenBank/DDBJ databases">
        <authorList>
            <person name="Gkanogiannis A."/>
            <person name="Becerra Lopez-Lavalle L."/>
        </authorList>
    </citation>
    <scope>NUCLEOTIDE SEQUENCE [LARGE SCALE GENOMIC DNA]</scope>
</reference>
<organism evidence="1 2">
    <name type="scientific">Citrullus colocynthis</name>
    <name type="common">colocynth</name>
    <dbReference type="NCBI Taxonomy" id="252529"/>
    <lineage>
        <taxon>Eukaryota</taxon>
        <taxon>Viridiplantae</taxon>
        <taxon>Streptophyta</taxon>
        <taxon>Embryophyta</taxon>
        <taxon>Tracheophyta</taxon>
        <taxon>Spermatophyta</taxon>
        <taxon>Magnoliopsida</taxon>
        <taxon>eudicotyledons</taxon>
        <taxon>Gunneridae</taxon>
        <taxon>Pentapetalae</taxon>
        <taxon>rosids</taxon>
        <taxon>fabids</taxon>
        <taxon>Cucurbitales</taxon>
        <taxon>Cucurbitaceae</taxon>
        <taxon>Benincaseae</taxon>
        <taxon>Citrullus</taxon>
    </lineage>
</organism>
<proteinExistence type="predicted"/>
<evidence type="ECO:0000313" key="2">
    <source>
        <dbReference type="Proteomes" id="UP001642487"/>
    </source>
</evidence>
<name>A0ABP0XNW0_9ROSI</name>
<evidence type="ECO:0000313" key="1">
    <source>
        <dbReference type="EMBL" id="CAK9309235.1"/>
    </source>
</evidence>
<protein>
    <submittedName>
        <fullName evidence="1">Uncharacterized protein</fullName>
    </submittedName>
</protein>
<dbReference type="EMBL" id="OZ021735">
    <property type="protein sequence ID" value="CAK9309235.1"/>
    <property type="molecule type" value="Genomic_DNA"/>
</dbReference>
<accession>A0ABP0XNW0</accession>